<proteinExistence type="predicted"/>
<evidence type="ECO:0000313" key="3">
    <source>
        <dbReference type="Proteomes" id="UP000053593"/>
    </source>
</evidence>
<feature type="transmembrane region" description="Helical" evidence="1">
    <location>
        <begin position="52"/>
        <end position="73"/>
    </location>
</feature>
<feature type="transmembrane region" description="Helical" evidence="1">
    <location>
        <begin position="6"/>
        <end position="31"/>
    </location>
</feature>
<dbReference type="OrthoDB" id="2756618at2759"/>
<keyword evidence="1" id="KW-0472">Membrane</keyword>
<evidence type="ECO:0000313" key="2">
    <source>
        <dbReference type="EMBL" id="KIK63157.1"/>
    </source>
</evidence>
<organism evidence="2 3">
    <name type="scientific">Collybiopsis luxurians FD-317 M1</name>
    <dbReference type="NCBI Taxonomy" id="944289"/>
    <lineage>
        <taxon>Eukaryota</taxon>
        <taxon>Fungi</taxon>
        <taxon>Dikarya</taxon>
        <taxon>Basidiomycota</taxon>
        <taxon>Agaricomycotina</taxon>
        <taxon>Agaricomycetes</taxon>
        <taxon>Agaricomycetidae</taxon>
        <taxon>Agaricales</taxon>
        <taxon>Marasmiineae</taxon>
        <taxon>Omphalotaceae</taxon>
        <taxon>Collybiopsis</taxon>
        <taxon>Collybiopsis luxurians</taxon>
    </lineage>
</organism>
<dbReference type="AlphaFoldDB" id="A0A0D0CUF9"/>
<keyword evidence="1" id="KW-0812">Transmembrane</keyword>
<keyword evidence="1" id="KW-1133">Transmembrane helix</keyword>
<keyword evidence="3" id="KW-1185">Reference proteome</keyword>
<dbReference type="HOGENOM" id="CLU_2197269_0_0_1"/>
<sequence>MLKHAEIGILVAASSTLVTNLSLTSLIVYRVRKLSQITNMYLLSSERVNNKPLVKLLIGSCLLTSVAILAIYGEIVRARGTDSTLVAPMLALTMGISPTFMIVEIDLH</sequence>
<dbReference type="Proteomes" id="UP000053593">
    <property type="component" value="Unassembled WGS sequence"/>
</dbReference>
<gene>
    <name evidence="2" type="ORF">GYMLUDRAFT_41481</name>
</gene>
<protein>
    <submittedName>
        <fullName evidence="2">Uncharacterized protein</fullName>
    </submittedName>
</protein>
<feature type="transmembrane region" description="Helical" evidence="1">
    <location>
        <begin position="85"/>
        <end position="103"/>
    </location>
</feature>
<dbReference type="EMBL" id="KN834765">
    <property type="protein sequence ID" value="KIK63157.1"/>
    <property type="molecule type" value="Genomic_DNA"/>
</dbReference>
<name>A0A0D0CUF9_9AGAR</name>
<evidence type="ECO:0000256" key="1">
    <source>
        <dbReference type="SAM" id="Phobius"/>
    </source>
</evidence>
<accession>A0A0D0CUF9</accession>
<reference evidence="2 3" key="1">
    <citation type="submission" date="2014-04" db="EMBL/GenBank/DDBJ databases">
        <title>Evolutionary Origins and Diversification of the Mycorrhizal Mutualists.</title>
        <authorList>
            <consortium name="DOE Joint Genome Institute"/>
            <consortium name="Mycorrhizal Genomics Consortium"/>
            <person name="Kohler A."/>
            <person name="Kuo A."/>
            <person name="Nagy L.G."/>
            <person name="Floudas D."/>
            <person name="Copeland A."/>
            <person name="Barry K.W."/>
            <person name="Cichocki N."/>
            <person name="Veneault-Fourrey C."/>
            <person name="LaButti K."/>
            <person name="Lindquist E.A."/>
            <person name="Lipzen A."/>
            <person name="Lundell T."/>
            <person name="Morin E."/>
            <person name="Murat C."/>
            <person name="Riley R."/>
            <person name="Ohm R."/>
            <person name="Sun H."/>
            <person name="Tunlid A."/>
            <person name="Henrissat B."/>
            <person name="Grigoriev I.V."/>
            <person name="Hibbett D.S."/>
            <person name="Martin F."/>
        </authorList>
    </citation>
    <scope>NUCLEOTIDE SEQUENCE [LARGE SCALE GENOMIC DNA]</scope>
    <source>
        <strain evidence="2 3">FD-317 M1</strain>
    </source>
</reference>